<evidence type="ECO:0000256" key="3">
    <source>
        <dbReference type="ARBA" id="ARBA00022989"/>
    </source>
</evidence>
<dbReference type="Proteomes" id="UP000092154">
    <property type="component" value="Unassembled WGS sequence"/>
</dbReference>
<dbReference type="AlphaFoldDB" id="A0A1B7MUR3"/>
<keyword evidence="5" id="KW-0256">Endoplasmic reticulum</keyword>
<keyword evidence="5" id="KW-0808">Transferase</keyword>
<keyword evidence="6" id="KW-0732">Signal</keyword>
<comment type="similarity">
    <text evidence="5">Belongs to the class VI-like SAM-binding methyltransferase superfamily. Isoprenylcysteine carboxyl methyltransferase family.</text>
</comment>
<dbReference type="PANTHER" id="PTHR12714">
    <property type="entry name" value="PROTEIN-S ISOPRENYLCYSTEINE O-METHYLTRANSFERASE"/>
    <property type="match status" value="1"/>
</dbReference>
<evidence type="ECO:0000313" key="7">
    <source>
        <dbReference type="EMBL" id="OAX36325.1"/>
    </source>
</evidence>
<feature type="signal peptide" evidence="6">
    <location>
        <begin position="1"/>
        <end position="15"/>
    </location>
</feature>
<dbReference type="EC" id="2.1.1.100" evidence="5"/>
<dbReference type="PANTHER" id="PTHR12714:SF9">
    <property type="entry name" value="PROTEIN-S-ISOPRENYLCYSTEINE O-METHYLTRANSFERASE"/>
    <property type="match status" value="1"/>
</dbReference>
<reference evidence="7 8" key="1">
    <citation type="submission" date="2016-06" db="EMBL/GenBank/DDBJ databases">
        <title>Comparative genomics of the ectomycorrhizal sister species Rhizopogon vinicolor and Rhizopogon vesiculosus (Basidiomycota: Boletales) reveals a divergence of the mating type B locus.</title>
        <authorList>
            <consortium name="DOE Joint Genome Institute"/>
            <person name="Mujic A.B."/>
            <person name="Kuo A."/>
            <person name="Tritt A."/>
            <person name="Lipzen A."/>
            <person name="Chen C."/>
            <person name="Johnson J."/>
            <person name="Sharma A."/>
            <person name="Barry K."/>
            <person name="Grigoriev I.V."/>
            <person name="Spatafora J.W."/>
        </authorList>
    </citation>
    <scope>NUCLEOTIDE SEQUENCE [LARGE SCALE GENOMIC DNA]</scope>
    <source>
        <strain evidence="7 8">AM-OR11-026</strain>
    </source>
</reference>
<comment type="catalytic activity">
    <reaction evidence="5">
        <text>[protein]-C-terminal S-[(2E,6E)-farnesyl]-L-cysteine + S-adenosyl-L-methionine = [protein]-C-terminal S-[(2E,6E)-farnesyl]-L-cysteine methyl ester + S-adenosyl-L-homocysteine</text>
        <dbReference type="Rhea" id="RHEA:21672"/>
        <dbReference type="Rhea" id="RHEA-COMP:12125"/>
        <dbReference type="Rhea" id="RHEA-COMP:12126"/>
        <dbReference type="ChEBI" id="CHEBI:57856"/>
        <dbReference type="ChEBI" id="CHEBI:59789"/>
        <dbReference type="ChEBI" id="CHEBI:90510"/>
        <dbReference type="ChEBI" id="CHEBI:90511"/>
        <dbReference type="EC" id="2.1.1.100"/>
    </reaction>
</comment>
<dbReference type="InterPro" id="IPR007269">
    <property type="entry name" value="ICMT_MeTrfase"/>
</dbReference>
<dbReference type="OrthoDB" id="422086at2759"/>
<keyword evidence="3" id="KW-1133">Transmembrane helix</keyword>
<dbReference type="InParanoid" id="A0A1B7MUR3"/>
<evidence type="ECO:0000256" key="1">
    <source>
        <dbReference type="ARBA" id="ARBA00004141"/>
    </source>
</evidence>
<dbReference type="GO" id="GO:0032259">
    <property type="term" value="P:methylation"/>
    <property type="evidence" value="ECO:0007669"/>
    <property type="project" value="UniProtKB-KW"/>
</dbReference>
<keyword evidence="5" id="KW-0489">Methyltransferase</keyword>
<evidence type="ECO:0000256" key="2">
    <source>
        <dbReference type="ARBA" id="ARBA00022692"/>
    </source>
</evidence>
<keyword evidence="4" id="KW-0472">Membrane</keyword>
<evidence type="ECO:0000256" key="6">
    <source>
        <dbReference type="SAM" id="SignalP"/>
    </source>
</evidence>
<evidence type="ECO:0000256" key="4">
    <source>
        <dbReference type="ARBA" id="ARBA00023136"/>
    </source>
</evidence>
<protein>
    <recommendedName>
        <fullName evidence="5">Protein-S-isoprenylcysteine O-methyltransferase</fullName>
        <ecNumber evidence="5">2.1.1.100</ecNumber>
    </recommendedName>
</protein>
<evidence type="ECO:0000256" key="5">
    <source>
        <dbReference type="RuleBase" id="RU362022"/>
    </source>
</evidence>
<proteinExistence type="inferred from homology"/>
<dbReference type="GO" id="GO:0005789">
    <property type="term" value="C:endoplasmic reticulum membrane"/>
    <property type="evidence" value="ECO:0007669"/>
    <property type="project" value="UniProtKB-SubCell"/>
</dbReference>
<evidence type="ECO:0000313" key="8">
    <source>
        <dbReference type="Proteomes" id="UP000092154"/>
    </source>
</evidence>
<feature type="chain" id="PRO_5012249699" description="Protein-S-isoprenylcysteine O-methyltransferase" evidence="6">
    <location>
        <begin position="16"/>
        <end position="236"/>
    </location>
</feature>
<dbReference type="EMBL" id="KV448425">
    <property type="protein sequence ID" value="OAX36325.1"/>
    <property type="molecule type" value="Genomic_DNA"/>
</dbReference>
<sequence length="236" mass="26466">MSLLKIPLLLSSAIAAQVASTAPHKSPSNEVVHQTFIEWISMKDIKWGLPLTKATTWAIFLGEIAITVSHMIDPDALPSVMQPAVGLLRQIEEMPITSPFLLGTALAVTGGFIRWWCFRTLGRFFTFKLSVRKGHKLVTSGPYAVVRHPSYMGGIIMYIGRVICFTSSTALLRRSGFLNIPAMATIVWAWRVWRTLALFSYLGRINQEDEVLKSLAGDEWENWAKVVRYKLLPGVY</sequence>
<keyword evidence="5" id="KW-0949">S-adenosyl-L-methionine</keyword>
<organism evidence="7 8">
    <name type="scientific">Rhizopogon vinicolor AM-OR11-026</name>
    <dbReference type="NCBI Taxonomy" id="1314800"/>
    <lineage>
        <taxon>Eukaryota</taxon>
        <taxon>Fungi</taxon>
        <taxon>Dikarya</taxon>
        <taxon>Basidiomycota</taxon>
        <taxon>Agaricomycotina</taxon>
        <taxon>Agaricomycetes</taxon>
        <taxon>Agaricomycetidae</taxon>
        <taxon>Boletales</taxon>
        <taxon>Suillineae</taxon>
        <taxon>Rhizopogonaceae</taxon>
        <taxon>Rhizopogon</taxon>
    </lineage>
</organism>
<name>A0A1B7MUR3_9AGAM</name>
<dbReference type="STRING" id="1314800.A0A1B7MUR3"/>
<accession>A0A1B7MUR3</accession>
<gene>
    <name evidence="7" type="ORF">K503DRAFT_772644</name>
</gene>
<comment type="subcellular location">
    <subcellularLocation>
        <location evidence="5">Endoplasmic reticulum membrane</location>
        <topology evidence="5">Multi-pass membrane protein</topology>
    </subcellularLocation>
    <subcellularLocation>
        <location evidence="1">Membrane</location>
        <topology evidence="1">Multi-pass membrane protein</topology>
    </subcellularLocation>
</comment>
<dbReference type="GO" id="GO:0004671">
    <property type="term" value="F:protein C-terminal S-isoprenylcysteine carboxyl O-methyltransferase activity"/>
    <property type="evidence" value="ECO:0007669"/>
    <property type="project" value="UniProtKB-EC"/>
</dbReference>
<dbReference type="Pfam" id="PF04140">
    <property type="entry name" value="ICMT"/>
    <property type="match status" value="1"/>
</dbReference>
<keyword evidence="2" id="KW-0812">Transmembrane</keyword>
<dbReference type="Gene3D" id="1.20.120.1630">
    <property type="match status" value="1"/>
</dbReference>
<keyword evidence="8" id="KW-1185">Reference proteome</keyword>